<dbReference type="Proteomes" id="UP001285263">
    <property type="component" value="Unassembled WGS sequence"/>
</dbReference>
<accession>A0ABU5DPU4</accession>
<evidence type="ECO:0000256" key="1">
    <source>
        <dbReference type="ARBA" id="ARBA00023002"/>
    </source>
</evidence>
<feature type="domain" description="NADP-dependent oxidoreductase" evidence="3">
    <location>
        <begin position="15"/>
        <end position="312"/>
    </location>
</feature>
<dbReference type="Gene3D" id="3.20.20.100">
    <property type="entry name" value="NADP-dependent oxidoreductase domain"/>
    <property type="match status" value="1"/>
</dbReference>
<organism evidence="4 5">
    <name type="scientific">Roseateles agri</name>
    <dbReference type="NCBI Taxonomy" id="3098619"/>
    <lineage>
        <taxon>Bacteria</taxon>
        <taxon>Pseudomonadati</taxon>
        <taxon>Pseudomonadota</taxon>
        <taxon>Betaproteobacteria</taxon>
        <taxon>Burkholderiales</taxon>
        <taxon>Sphaerotilaceae</taxon>
        <taxon>Roseateles</taxon>
    </lineage>
</organism>
<sequence>MEYRNLGRNGIKVSPLTLGTMMFGAQTDEATSKRIADKAFEQGVNFIDTANGYAKGASEEVVGRLIAPRRSQWVLSTKFVNPNPGASGPNDRGASRHNVIQSVEASLKRLGTDYIDLLYLHREDHNTPIAETVRALGELIRAGKIRSYGLSNHRAWKLAEFSRTADALGVDRPAASQPLYNLANRQIENEHLPAAEYFGIGVVSYSPLARGVLTAKYDPHKEPGADTRAGRSDKRILQTEWRPESLDLAQQIKNHAEGRRISAGQFALAWVLNNRLITSAIAGPRTEAQWDDYLPALQYRFTAEDEAFIDSLVTTGHSSTPGYNDPSHPFFGRQPRSRVGAPAEPLVGA</sequence>
<name>A0ABU5DPU4_9BURK</name>
<dbReference type="InterPro" id="IPR020471">
    <property type="entry name" value="AKR"/>
</dbReference>
<evidence type="ECO:0000313" key="4">
    <source>
        <dbReference type="EMBL" id="MDY0747660.1"/>
    </source>
</evidence>
<dbReference type="SUPFAM" id="SSF51430">
    <property type="entry name" value="NAD(P)-linked oxidoreductase"/>
    <property type="match status" value="1"/>
</dbReference>
<keyword evidence="5" id="KW-1185">Reference proteome</keyword>
<reference evidence="4 5" key="1">
    <citation type="submission" date="2023-11" db="EMBL/GenBank/DDBJ databases">
        <title>Paucibacter sp. nov., isolated from fresh soil in Korea.</title>
        <authorList>
            <person name="Le N.T.T."/>
        </authorList>
    </citation>
    <scope>NUCLEOTIDE SEQUENCE [LARGE SCALE GENOMIC DNA]</scope>
    <source>
        <strain evidence="4 5">R3-3</strain>
    </source>
</reference>
<feature type="region of interest" description="Disordered" evidence="2">
    <location>
        <begin position="318"/>
        <end position="349"/>
    </location>
</feature>
<proteinExistence type="predicted"/>
<dbReference type="RefSeq" id="WP_320425757.1">
    <property type="nucleotide sequence ID" value="NZ_JAXCLA010000008.1"/>
</dbReference>
<dbReference type="InterPro" id="IPR023210">
    <property type="entry name" value="NADP_OxRdtase_dom"/>
</dbReference>
<dbReference type="EMBL" id="JAXCLA010000008">
    <property type="protein sequence ID" value="MDY0747660.1"/>
    <property type="molecule type" value="Genomic_DNA"/>
</dbReference>
<evidence type="ECO:0000259" key="3">
    <source>
        <dbReference type="Pfam" id="PF00248"/>
    </source>
</evidence>
<dbReference type="InterPro" id="IPR036812">
    <property type="entry name" value="NAD(P)_OxRdtase_dom_sf"/>
</dbReference>
<protein>
    <submittedName>
        <fullName evidence="4">Aldo/keto reductase</fullName>
    </submittedName>
</protein>
<dbReference type="PANTHER" id="PTHR43364">
    <property type="entry name" value="NADH-SPECIFIC METHYLGLYOXAL REDUCTASE-RELATED"/>
    <property type="match status" value="1"/>
</dbReference>
<dbReference type="PRINTS" id="PR00069">
    <property type="entry name" value="ALDKETRDTASE"/>
</dbReference>
<comment type="caution">
    <text evidence="4">The sequence shown here is derived from an EMBL/GenBank/DDBJ whole genome shotgun (WGS) entry which is preliminary data.</text>
</comment>
<keyword evidence="1" id="KW-0560">Oxidoreductase</keyword>
<dbReference type="Pfam" id="PF00248">
    <property type="entry name" value="Aldo_ket_red"/>
    <property type="match status" value="1"/>
</dbReference>
<dbReference type="InterPro" id="IPR050523">
    <property type="entry name" value="AKR_Detox_Biosynth"/>
</dbReference>
<gene>
    <name evidence="4" type="ORF">SNE35_24370</name>
</gene>
<dbReference type="PANTHER" id="PTHR43364:SF4">
    <property type="entry name" value="NAD(P)-LINKED OXIDOREDUCTASE SUPERFAMILY PROTEIN"/>
    <property type="match status" value="1"/>
</dbReference>
<evidence type="ECO:0000256" key="2">
    <source>
        <dbReference type="SAM" id="MobiDB-lite"/>
    </source>
</evidence>
<evidence type="ECO:0000313" key="5">
    <source>
        <dbReference type="Proteomes" id="UP001285263"/>
    </source>
</evidence>